<feature type="region of interest" description="Disordered" evidence="1">
    <location>
        <begin position="1"/>
        <end position="28"/>
    </location>
</feature>
<accession>A0A194QXN7</accession>
<reference evidence="2 3" key="1">
    <citation type="journal article" date="2015" name="Nat. Commun.">
        <title>Outbred genome sequencing and CRISPR/Cas9 gene editing in butterflies.</title>
        <authorList>
            <person name="Li X."/>
            <person name="Fan D."/>
            <person name="Zhang W."/>
            <person name="Liu G."/>
            <person name="Zhang L."/>
            <person name="Zhao L."/>
            <person name="Fang X."/>
            <person name="Chen L."/>
            <person name="Dong Y."/>
            <person name="Chen Y."/>
            <person name="Ding Y."/>
            <person name="Zhao R."/>
            <person name="Feng M."/>
            <person name="Zhu Y."/>
            <person name="Feng Y."/>
            <person name="Jiang X."/>
            <person name="Zhu D."/>
            <person name="Xiang H."/>
            <person name="Feng X."/>
            <person name="Li S."/>
            <person name="Wang J."/>
            <person name="Zhang G."/>
            <person name="Kronforst M.R."/>
            <person name="Wang W."/>
        </authorList>
    </citation>
    <scope>NUCLEOTIDE SEQUENCE [LARGE SCALE GENOMIC DNA]</scope>
    <source>
        <strain evidence="2">Ya'a_city_454_Pm</strain>
        <tissue evidence="2">Whole body</tissue>
    </source>
</reference>
<gene>
    <name evidence="2" type="ORF">RR48_13080</name>
</gene>
<feature type="region of interest" description="Disordered" evidence="1">
    <location>
        <begin position="52"/>
        <end position="87"/>
    </location>
</feature>
<dbReference type="Proteomes" id="UP000053240">
    <property type="component" value="Unassembled WGS sequence"/>
</dbReference>
<feature type="compositionally biased region" description="Polar residues" evidence="1">
    <location>
        <begin position="63"/>
        <end position="77"/>
    </location>
</feature>
<evidence type="ECO:0000313" key="2">
    <source>
        <dbReference type="EMBL" id="KPJ08341.1"/>
    </source>
</evidence>
<dbReference type="InParanoid" id="A0A194QXN7"/>
<organism evidence="2 3">
    <name type="scientific">Papilio machaon</name>
    <name type="common">Old World swallowtail butterfly</name>
    <dbReference type="NCBI Taxonomy" id="76193"/>
    <lineage>
        <taxon>Eukaryota</taxon>
        <taxon>Metazoa</taxon>
        <taxon>Ecdysozoa</taxon>
        <taxon>Arthropoda</taxon>
        <taxon>Hexapoda</taxon>
        <taxon>Insecta</taxon>
        <taxon>Pterygota</taxon>
        <taxon>Neoptera</taxon>
        <taxon>Endopterygota</taxon>
        <taxon>Lepidoptera</taxon>
        <taxon>Glossata</taxon>
        <taxon>Ditrysia</taxon>
        <taxon>Papilionoidea</taxon>
        <taxon>Papilionidae</taxon>
        <taxon>Papilioninae</taxon>
        <taxon>Papilio</taxon>
    </lineage>
</organism>
<dbReference type="EMBL" id="KQ461155">
    <property type="protein sequence ID" value="KPJ08341.1"/>
    <property type="molecule type" value="Genomic_DNA"/>
</dbReference>
<name>A0A194QXN7_PAPMA</name>
<feature type="compositionally biased region" description="Basic and acidic residues" evidence="1">
    <location>
        <begin position="1"/>
        <end position="26"/>
    </location>
</feature>
<keyword evidence="3" id="KW-1185">Reference proteome</keyword>
<proteinExistence type="predicted"/>
<evidence type="ECO:0000256" key="1">
    <source>
        <dbReference type="SAM" id="MobiDB-lite"/>
    </source>
</evidence>
<dbReference type="AlphaFoldDB" id="A0A194QXN7"/>
<evidence type="ECO:0000313" key="3">
    <source>
        <dbReference type="Proteomes" id="UP000053240"/>
    </source>
</evidence>
<protein>
    <submittedName>
        <fullName evidence="2">Uncharacterized protein</fullName>
    </submittedName>
</protein>
<sequence length="87" mass="9769">MSRYEAKDRYARRSKRCREGDRRESNGRVSAVRPVINVEMCVTGRGRIPTTAAAARRGVPSDATATAFTGHTRTGSLSRPRRRRRHG</sequence>